<keyword evidence="1" id="KW-0560">Oxidoreductase</keyword>
<dbReference type="PANTHER" id="PTHR43205:SF7">
    <property type="entry name" value="PROSTAGLANDIN REDUCTASE 1"/>
    <property type="match status" value="1"/>
</dbReference>
<gene>
    <name evidence="4" type="ORF">EBBID32_25290</name>
</gene>
<dbReference type="InterPro" id="IPR013149">
    <property type="entry name" value="ADH-like_C"/>
</dbReference>
<evidence type="ECO:0000313" key="4">
    <source>
        <dbReference type="EMBL" id="CCW18178.1"/>
    </source>
</evidence>
<dbReference type="InterPro" id="IPR036291">
    <property type="entry name" value="NAD(P)-bd_dom_sf"/>
</dbReference>
<dbReference type="CDD" id="cd05288">
    <property type="entry name" value="PGDH"/>
    <property type="match status" value="1"/>
</dbReference>
<dbReference type="Gene3D" id="3.40.50.720">
    <property type="entry name" value="NAD(P)-binding Rossmann-like Domain"/>
    <property type="match status" value="1"/>
</dbReference>
<dbReference type="Pfam" id="PF00107">
    <property type="entry name" value="ADH_zinc_N"/>
    <property type="match status" value="1"/>
</dbReference>
<dbReference type="Gene3D" id="3.90.180.10">
    <property type="entry name" value="Medium-chain alcohol dehydrogenases, catalytic domain"/>
    <property type="match status" value="1"/>
</dbReference>
<feature type="domain" description="Enoyl reductase (ER)" evidence="3">
    <location>
        <begin position="193"/>
        <end position="502"/>
    </location>
</feature>
<dbReference type="SUPFAM" id="SSF51735">
    <property type="entry name" value="NAD(P)-binding Rossmann-fold domains"/>
    <property type="match status" value="1"/>
</dbReference>
<evidence type="ECO:0000256" key="1">
    <source>
        <dbReference type="ARBA" id="ARBA00023002"/>
    </source>
</evidence>
<dbReference type="PANTHER" id="PTHR43205">
    <property type="entry name" value="PROSTAGLANDIN REDUCTASE"/>
    <property type="match status" value="1"/>
</dbReference>
<dbReference type="InterPro" id="IPR020843">
    <property type="entry name" value="ER"/>
</dbReference>
<evidence type="ECO:0000256" key="2">
    <source>
        <dbReference type="SAM" id="MobiDB-lite"/>
    </source>
</evidence>
<reference evidence="4 5" key="1">
    <citation type="submission" date="2013-03" db="EMBL/GenBank/DDBJ databases">
        <authorList>
            <person name="Le V."/>
        </authorList>
    </citation>
    <scope>NUCLEOTIDE SEQUENCE [LARGE SCALE GENOMIC DNA]</scope>
    <source>
        <strain evidence="4 5">BiD32</strain>
    </source>
</reference>
<accession>N1MS05</accession>
<dbReference type="Proteomes" id="UP000013201">
    <property type="component" value="Unassembled WGS sequence"/>
</dbReference>
<dbReference type="Pfam" id="PF16884">
    <property type="entry name" value="ADH_N_2"/>
    <property type="match status" value="1"/>
</dbReference>
<dbReference type="SUPFAM" id="SSF50129">
    <property type="entry name" value="GroES-like"/>
    <property type="match status" value="1"/>
</dbReference>
<reference evidence="5" key="2">
    <citation type="submission" date="2013-04" db="EMBL/GenBank/DDBJ databases">
        <title>Bisphenol A degrading Sphingobium sp. strain BiD32.</title>
        <authorList>
            <person name="Nielsen J.L."/>
            <person name="Zhou N.A."/>
            <person name="Kjeldal H."/>
        </authorList>
    </citation>
    <scope>NUCLEOTIDE SEQUENCE [LARGE SCALE GENOMIC DNA]</scope>
    <source>
        <strain evidence="5">BiD32</strain>
    </source>
</reference>
<keyword evidence="5" id="KW-1185">Reference proteome</keyword>
<dbReference type="EMBL" id="CAVK010000124">
    <property type="protein sequence ID" value="CCW18178.1"/>
    <property type="molecule type" value="Genomic_DNA"/>
</dbReference>
<dbReference type="InterPro" id="IPR011032">
    <property type="entry name" value="GroES-like_sf"/>
</dbReference>
<dbReference type="InterPro" id="IPR041694">
    <property type="entry name" value="ADH_N_2"/>
</dbReference>
<dbReference type="SMART" id="SM00829">
    <property type="entry name" value="PKS_ER"/>
    <property type="match status" value="1"/>
</dbReference>
<dbReference type="GO" id="GO:0016628">
    <property type="term" value="F:oxidoreductase activity, acting on the CH-CH group of donors, NAD or NADP as acceptor"/>
    <property type="evidence" value="ECO:0007669"/>
    <property type="project" value="InterPro"/>
</dbReference>
<protein>
    <submittedName>
        <fullName evidence="4">Oxidoreductase YncB</fullName>
    </submittedName>
</protein>
<comment type="caution">
    <text evidence="4">The sequence shown here is derived from an EMBL/GenBank/DDBJ whole genome shotgun (WGS) entry which is preliminary data.</text>
</comment>
<evidence type="ECO:0000313" key="5">
    <source>
        <dbReference type="Proteomes" id="UP000013201"/>
    </source>
</evidence>
<sequence length="504" mass="54859">MRQHPLDQRLRLAPAHDLLLPIFIVGQRQSPEGEPDFPVALPDLVQRQQMFQRGLGGHMRGDGVLHPLSSVPQCLLIGHQQQFGLVAEIVGYDRRAIACLLCNGTHTHPFNPPLGDQFDRNFHNLFAPLRMIDNQGHVLALQMAGRRRRLPESAVVAQRRRHDNSGNRQNGSRMDMRQWQLADRPVGRALVDGDFRLADIPMPMPGEGQMLLAVRWLGFEPAQKGWMENFGGYVAPIELGDVMRGMGVAEVVESRGGRWPVGTMVAGMTGWTEYLVNDGDGFDICHPDLPPHAMLGVLGIPGLTAWHGFYNIGRPVAGDVVVVSGAAGATGSVAGQLAKVAGCHVIGIAGGPDKCAWLTQEAGFDAAIDYREGKVAEQLKALAPKGCDIVYDNVGGAVLDAMLARLAIGARVVLCGGISRYEQGGQIAGPGNYFNLILRRARMEGFIILDQQPHWPAMRDRLVALVLADKLRWQVDEQQGFEAAPAALARLFTGANRGKQIVKL</sequence>
<proteinExistence type="predicted"/>
<organism evidence="4 5">
    <name type="scientific">Sphingobium indicum BiD32</name>
    <dbReference type="NCBI Taxonomy" id="1301087"/>
    <lineage>
        <taxon>Bacteria</taxon>
        <taxon>Pseudomonadati</taxon>
        <taxon>Pseudomonadota</taxon>
        <taxon>Alphaproteobacteria</taxon>
        <taxon>Sphingomonadales</taxon>
        <taxon>Sphingomonadaceae</taxon>
        <taxon>Sphingobium</taxon>
    </lineage>
</organism>
<feature type="region of interest" description="Disordered" evidence="2">
    <location>
        <begin position="152"/>
        <end position="173"/>
    </location>
</feature>
<evidence type="ECO:0000259" key="3">
    <source>
        <dbReference type="SMART" id="SM00829"/>
    </source>
</evidence>
<dbReference type="InterPro" id="IPR045010">
    <property type="entry name" value="MDR_fam"/>
</dbReference>
<dbReference type="AlphaFoldDB" id="N1MS05"/>
<dbReference type="FunFam" id="3.40.50.720:FF:000121">
    <property type="entry name" value="Prostaglandin reductase 2"/>
    <property type="match status" value="1"/>
</dbReference>
<name>N1MS05_9SPHN</name>